<proteinExistence type="predicted"/>
<dbReference type="InterPro" id="IPR002110">
    <property type="entry name" value="Ankyrin_rpt"/>
</dbReference>
<reference evidence="4 5" key="1">
    <citation type="journal article" date="2021" name="Hortic Res">
        <title>The domestication of Cucurbita argyrosperma as revealed by the genome of its wild relative.</title>
        <authorList>
            <person name="Barrera-Redondo J."/>
            <person name="Sanchez-de la Vega G."/>
            <person name="Aguirre-Liguori J.A."/>
            <person name="Castellanos-Morales G."/>
            <person name="Gutierrez-Guerrero Y.T."/>
            <person name="Aguirre-Dugua X."/>
            <person name="Aguirre-Planter E."/>
            <person name="Tenaillon M.I."/>
            <person name="Lira-Saade R."/>
            <person name="Eguiarte L.E."/>
        </authorList>
    </citation>
    <scope>NUCLEOTIDE SEQUENCE [LARGE SCALE GENOMIC DNA]</scope>
    <source>
        <strain evidence="4">JBR-2021</strain>
    </source>
</reference>
<dbReference type="PANTHER" id="PTHR24177">
    <property type="entry name" value="CASKIN"/>
    <property type="match status" value="1"/>
</dbReference>
<dbReference type="AlphaFoldDB" id="A0AAV6M1J6"/>
<evidence type="ECO:0000313" key="4">
    <source>
        <dbReference type="EMBL" id="KAG6573478.1"/>
    </source>
</evidence>
<dbReference type="Proteomes" id="UP000685013">
    <property type="component" value="Chromosome 18"/>
</dbReference>
<dbReference type="Pfam" id="PF13962">
    <property type="entry name" value="PGG"/>
    <property type="match status" value="1"/>
</dbReference>
<feature type="domain" description="PGG" evidence="3">
    <location>
        <begin position="492"/>
        <end position="605"/>
    </location>
</feature>
<evidence type="ECO:0000259" key="3">
    <source>
        <dbReference type="Pfam" id="PF13962"/>
    </source>
</evidence>
<dbReference type="PROSITE" id="PS50297">
    <property type="entry name" value="ANK_REP_REGION"/>
    <property type="match status" value="1"/>
</dbReference>
<comment type="caution">
    <text evidence="4">The sequence shown here is derived from an EMBL/GenBank/DDBJ whole genome shotgun (WGS) entry which is preliminary data.</text>
</comment>
<feature type="non-terminal residue" evidence="4">
    <location>
        <position position="1"/>
    </location>
</feature>
<protein>
    <submittedName>
        <fullName evidence="4">Ankyrin repeat-containing protein NPR4</fullName>
    </submittedName>
</protein>
<keyword evidence="5" id="KW-1185">Reference proteome</keyword>
<accession>A0AAV6M1J6</accession>
<sequence>MDLSKQNKECYILAMRGEWDNLGKVCKEAWKLVLPITGSGDTSLHLAVHSGKEEPLKTFLAQVMEIEYTVYWKSFAENTPLHEAATVGNLGAVKLLVELRKEDLLEMNIRGETPLYRAARYGKLEIVEYILNECEDYYTRSPLNWMAKGTPIIHAAIQSENFEMVMMLVDFDKSLLEMKDSKNQTALHVLANMPHIFESGYLKGFWAKLIYDWLPEDKIYPFNFFKFCSVNNNDSTSSSTQDKRDRDLEAGFVAKHKHNWCSSLGTNVRQSLKRLVGRLIMRGWPKCRDLYKNKQRHKLILRITEMLVDTELDIDLSCCRKKQELDSIHVNVLELAKDRTANGKNIEYMDYHETPLLLAAARGIIEVVERIIKAHPQAVDYVTTNDRNILHVIIAHRQLNIFEWIQRRDLILHRLAKRIDVLGYTILHHVGITKFLNHSTFGPAIQLQNEIDWFDRVYEMIPHPYNMHYSKDGWKPREFFDETHQDMLDKGKEWIKKTSESCSAVAVLMATVAFAAAFTVPGGLNSKTGSPVLLSDPIYILFTALDIASLISSLSSLVLFLLILTSPFEMDAFRQELPIQLSLGFNLLFLSVASTMIAFAVAVVLTLKSTNMVWAECLLYLVTLAPITIFVVMKLSLLMELERSVRKSLRFLWKLLPMGFLTMFVEIPSKVLSNKST</sequence>
<dbReference type="InterPro" id="IPR026961">
    <property type="entry name" value="PGG_dom"/>
</dbReference>
<gene>
    <name evidence="4" type="primary">NPR4</name>
    <name evidence="4" type="ORF">SDJN03_27365</name>
</gene>
<keyword evidence="2" id="KW-1133">Transmembrane helix</keyword>
<keyword evidence="2" id="KW-0472">Membrane</keyword>
<dbReference type="PROSITE" id="PS50088">
    <property type="entry name" value="ANK_REPEAT"/>
    <property type="match status" value="1"/>
</dbReference>
<evidence type="ECO:0000256" key="1">
    <source>
        <dbReference type="PROSITE-ProRule" id="PRU00023"/>
    </source>
</evidence>
<feature type="transmembrane region" description="Helical" evidence="2">
    <location>
        <begin position="585"/>
        <end position="606"/>
    </location>
</feature>
<feature type="transmembrane region" description="Helical" evidence="2">
    <location>
        <begin position="618"/>
        <end position="639"/>
    </location>
</feature>
<evidence type="ECO:0000256" key="2">
    <source>
        <dbReference type="SAM" id="Phobius"/>
    </source>
</evidence>
<name>A0AAV6M1J6_9ROSI</name>
<feature type="transmembrane region" description="Helical" evidence="2">
    <location>
        <begin position="651"/>
        <end position="669"/>
    </location>
</feature>
<evidence type="ECO:0000313" key="5">
    <source>
        <dbReference type="Proteomes" id="UP000685013"/>
    </source>
</evidence>
<feature type="transmembrane region" description="Helical" evidence="2">
    <location>
        <begin position="501"/>
        <end position="518"/>
    </location>
</feature>
<dbReference type="Pfam" id="PF12796">
    <property type="entry name" value="Ank_2"/>
    <property type="match status" value="1"/>
</dbReference>
<keyword evidence="1" id="KW-0040">ANK repeat</keyword>
<dbReference type="GO" id="GO:0016020">
    <property type="term" value="C:membrane"/>
    <property type="evidence" value="ECO:0007669"/>
    <property type="project" value="TreeGrafter"/>
</dbReference>
<dbReference type="PANTHER" id="PTHR24177:SF215">
    <property type="entry name" value="PGG DOMAIN-CONTAINING PROTEIN"/>
    <property type="match status" value="1"/>
</dbReference>
<keyword evidence="2" id="KW-0812">Transmembrane</keyword>
<feature type="repeat" description="ANK" evidence="1">
    <location>
        <begin position="110"/>
        <end position="142"/>
    </location>
</feature>
<feature type="transmembrane region" description="Helical" evidence="2">
    <location>
        <begin position="538"/>
        <end position="564"/>
    </location>
</feature>
<dbReference type="SMART" id="SM00248">
    <property type="entry name" value="ANK"/>
    <property type="match status" value="6"/>
</dbReference>
<organism evidence="4 5">
    <name type="scientific">Cucurbita argyrosperma subsp. sororia</name>
    <dbReference type="NCBI Taxonomy" id="37648"/>
    <lineage>
        <taxon>Eukaryota</taxon>
        <taxon>Viridiplantae</taxon>
        <taxon>Streptophyta</taxon>
        <taxon>Embryophyta</taxon>
        <taxon>Tracheophyta</taxon>
        <taxon>Spermatophyta</taxon>
        <taxon>Magnoliopsida</taxon>
        <taxon>eudicotyledons</taxon>
        <taxon>Gunneridae</taxon>
        <taxon>Pentapetalae</taxon>
        <taxon>rosids</taxon>
        <taxon>fabids</taxon>
        <taxon>Cucurbitales</taxon>
        <taxon>Cucurbitaceae</taxon>
        <taxon>Cucurbiteae</taxon>
        <taxon>Cucurbita</taxon>
    </lineage>
</organism>
<dbReference type="EMBL" id="JAGKQH010000018">
    <property type="protein sequence ID" value="KAG6573478.1"/>
    <property type="molecule type" value="Genomic_DNA"/>
</dbReference>